<organism evidence="2 3">
    <name type="scientific">Ficus carica</name>
    <name type="common">Common fig</name>
    <dbReference type="NCBI Taxonomy" id="3494"/>
    <lineage>
        <taxon>Eukaryota</taxon>
        <taxon>Viridiplantae</taxon>
        <taxon>Streptophyta</taxon>
        <taxon>Embryophyta</taxon>
        <taxon>Tracheophyta</taxon>
        <taxon>Spermatophyta</taxon>
        <taxon>Magnoliopsida</taxon>
        <taxon>eudicotyledons</taxon>
        <taxon>Gunneridae</taxon>
        <taxon>Pentapetalae</taxon>
        <taxon>rosids</taxon>
        <taxon>fabids</taxon>
        <taxon>Rosales</taxon>
        <taxon>Moraceae</taxon>
        <taxon>Ficeae</taxon>
        <taxon>Ficus</taxon>
    </lineage>
</organism>
<dbReference type="Proteomes" id="UP001187192">
    <property type="component" value="Unassembled WGS sequence"/>
</dbReference>
<sequence length="343" mass="38837">MFSLVTKNLHSLRYGGSRYASLNLISVGSLRYVSLTNVTLHDEGICDIMKMPLVERLDICNVKCEHLNILSQHLKLNLRCGLIFPVKFKNNCLVPLPMMQYLLANVKAPMERMSELRDSLTWLAPRYFAFAPTSVFQSEMQRNKKTWKGKREEGRKNLESEYCEERGSLSKAHRYLSFWDMAAKKMEVRMNLVEERVAEMRGEVQREMESVRSESQCLVLLEKSVKTLFSRMMVLDRMERWLQKVEESDLRGSSSGVKAAPSGQANLDRGKGVVPETADSPTPVILGVATTVGFEPMTTVGTMGKDSGADRGSAVWVWVHDTTRPMWGRVTLAQAHNLPLLMG</sequence>
<comment type="caution">
    <text evidence="2">The sequence shown here is derived from an EMBL/GenBank/DDBJ whole genome shotgun (WGS) entry which is preliminary data.</text>
</comment>
<proteinExistence type="predicted"/>
<keyword evidence="3" id="KW-1185">Reference proteome</keyword>
<evidence type="ECO:0000313" key="3">
    <source>
        <dbReference type="Proteomes" id="UP001187192"/>
    </source>
</evidence>
<evidence type="ECO:0000313" key="2">
    <source>
        <dbReference type="EMBL" id="GMN53811.1"/>
    </source>
</evidence>
<gene>
    <name evidence="2" type="ORF">TIFTF001_022938</name>
</gene>
<dbReference type="EMBL" id="BTGU01000048">
    <property type="protein sequence ID" value="GMN53811.1"/>
    <property type="molecule type" value="Genomic_DNA"/>
</dbReference>
<feature type="region of interest" description="Disordered" evidence="1">
    <location>
        <begin position="252"/>
        <end position="279"/>
    </location>
</feature>
<dbReference type="AlphaFoldDB" id="A0AA88AZR9"/>
<accession>A0AA88AZR9</accession>
<name>A0AA88AZR9_FICCA</name>
<reference evidence="2" key="1">
    <citation type="submission" date="2023-07" db="EMBL/GenBank/DDBJ databases">
        <title>draft genome sequence of fig (Ficus carica).</title>
        <authorList>
            <person name="Takahashi T."/>
            <person name="Nishimura K."/>
        </authorList>
    </citation>
    <scope>NUCLEOTIDE SEQUENCE</scope>
</reference>
<protein>
    <submittedName>
        <fullName evidence="2">Uncharacterized protein</fullName>
    </submittedName>
</protein>
<evidence type="ECO:0000256" key="1">
    <source>
        <dbReference type="SAM" id="MobiDB-lite"/>
    </source>
</evidence>